<proteinExistence type="predicted"/>
<organism evidence="1 2">
    <name type="scientific">Microcystis aeruginosa EAWAG127a</name>
    <dbReference type="NCBI Taxonomy" id="2529855"/>
    <lineage>
        <taxon>Bacteria</taxon>
        <taxon>Bacillati</taxon>
        <taxon>Cyanobacteriota</taxon>
        <taxon>Cyanophyceae</taxon>
        <taxon>Oscillatoriophycideae</taxon>
        <taxon>Chroococcales</taxon>
        <taxon>Microcystaceae</taxon>
        <taxon>Microcystis</taxon>
    </lineage>
</organism>
<protein>
    <submittedName>
        <fullName evidence="1">Uncharacterized protein</fullName>
    </submittedName>
</protein>
<reference evidence="2" key="1">
    <citation type="submission" date="2019-04" db="EMBL/GenBank/DDBJ databases">
        <title>Microviridin 1777: A Toxic Chymotrypsin Inhibitor Discovered by a Metabologenomic Approach.</title>
        <authorList>
            <person name="Sieber S."/>
            <person name="Grendelmeier S.M."/>
            <person name="Harris L.A."/>
            <person name="Mitchell D.A."/>
            <person name="Gademann K."/>
        </authorList>
    </citation>
    <scope>NUCLEOTIDE SEQUENCE [LARGE SCALE GENOMIC DNA]</scope>
    <source>
        <strain evidence="2">EAWAG127a</strain>
    </source>
</reference>
<gene>
    <name evidence="1" type="ORF">EZJ55_00650</name>
</gene>
<name>A0A5J5M0X0_MICAE</name>
<dbReference type="EMBL" id="SRLN01000011">
    <property type="protein sequence ID" value="KAB0243731.1"/>
    <property type="molecule type" value="Genomic_DNA"/>
</dbReference>
<dbReference type="AlphaFoldDB" id="A0A5J5M0X0"/>
<accession>A0A5J5M0X0</accession>
<evidence type="ECO:0000313" key="1">
    <source>
        <dbReference type="EMBL" id="KAB0243731.1"/>
    </source>
</evidence>
<comment type="caution">
    <text evidence="1">The sequence shown here is derived from an EMBL/GenBank/DDBJ whole genome shotgun (WGS) entry which is preliminary data.</text>
</comment>
<dbReference type="Proteomes" id="UP000325636">
    <property type="component" value="Unassembled WGS sequence"/>
</dbReference>
<evidence type="ECO:0000313" key="2">
    <source>
        <dbReference type="Proteomes" id="UP000325636"/>
    </source>
</evidence>
<sequence>MKPPNNLQSADQAQSEIGQYLEGKNAKAFNFARVIFFSEGISATPFQGQQIYRTDDRRGDFIVLTGQPLTMAEVSGTDKIQTDTLRKADYCGVGK</sequence>
<dbReference type="RefSeq" id="WP_150975034.1">
    <property type="nucleotide sequence ID" value="NZ_SRLN01000011.1"/>
</dbReference>